<dbReference type="AlphaFoldDB" id="A0AB36P7E9"/>
<evidence type="ECO:0000313" key="1">
    <source>
        <dbReference type="EMBL" id="OXB25610.1"/>
    </source>
</evidence>
<dbReference type="Proteomes" id="UP000198358">
    <property type="component" value="Unassembled WGS sequence"/>
</dbReference>
<gene>
    <name evidence="1" type="ORF">SF301_2586</name>
</gene>
<proteinExistence type="predicted"/>
<accession>A0AB36P7E9</accession>
<dbReference type="EMBL" id="NEDR01000016">
    <property type="protein sequence ID" value="OXB25610.1"/>
    <property type="molecule type" value="Genomic_DNA"/>
</dbReference>
<comment type="caution">
    <text evidence="1">The sequence shown here is derived from an EMBL/GenBank/DDBJ whole genome shotgun (WGS) entry which is preliminary data.</text>
</comment>
<name>A0AB36P7E9_SHIFL</name>
<evidence type="ECO:0000313" key="2">
    <source>
        <dbReference type="Proteomes" id="UP000198358"/>
    </source>
</evidence>
<sequence>MSSHLQTHLTTSTFNVLCHFSGIKKPLGGGFCLLYHRVQNRQSIRFA</sequence>
<reference evidence="1 2" key="1">
    <citation type="submission" date="2017-04" db="EMBL/GenBank/DDBJ databases">
        <title>Shigella flexneri 2a str. 301 Sequencing.</title>
        <authorList>
            <person name="Zhu Z."/>
        </authorList>
    </citation>
    <scope>NUCLEOTIDE SEQUENCE [LARGE SCALE GENOMIC DNA]</scope>
    <source>
        <strain evidence="1 2">301</strain>
    </source>
</reference>
<protein>
    <submittedName>
        <fullName evidence="1">Uncharacterized protein</fullName>
    </submittedName>
</protein>
<organism evidence="1 2">
    <name type="scientific">Shigella flexneri 2a str. 301</name>
    <dbReference type="NCBI Taxonomy" id="198214"/>
    <lineage>
        <taxon>Bacteria</taxon>
        <taxon>Pseudomonadati</taxon>
        <taxon>Pseudomonadota</taxon>
        <taxon>Gammaproteobacteria</taxon>
        <taxon>Enterobacterales</taxon>
        <taxon>Enterobacteriaceae</taxon>
        <taxon>Shigella</taxon>
    </lineage>
</organism>